<protein>
    <recommendedName>
        <fullName evidence="4">STF2-like protein</fullName>
    </recommendedName>
</protein>
<evidence type="ECO:0000256" key="1">
    <source>
        <dbReference type="SAM" id="MobiDB-lite"/>
    </source>
</evidence>
<organism evidence="2 3">
    <name type="scientific">Corynascus novoguineensis</name>
    <dbReference type="NCBI Taxonomy" id="1126955"/>
    <lineage>
        <taxon>Eukaryota</taxon>
        <taxon>Fungi</taxon>
        <taxon>Dikarya</taxon>
        <taxon>Ascomycota</taxon>
        <taxon>Pezizomycotina</taxon>
        <taxon>Sordariomycetes</taxon>
        <taxon>Sordariomycetidae</taxon>
        <taxon>Sordariales</taxon>
        <taxon>Chaetomiaceae</taxon>
        <taxon>Corynascus</taxon>
    </lineage>
</organism>
<keyword evidence="3" id="KW-1185">Reference proteome</keyword>
<feature type="region of interest" description="Disordered" evidence="1">
    <location>
        <begin position="91"/>
        <end position="148"/>
    </location>
</feature>
<dbReference type="EMBL" id="MU857604">
    <property type="protein sequence ID" value="KAK4251694.1"/>
    <property type="molecule type" value="Genomic_DNA"/>
</dbReference>
<reference evidence="2" key="2">
    <citation type="submission" date="2023-05" db="EMBL/GenBank/DDBJ databases">
        <authorList>
            <consortium name="Lawrence Berkeley National Laboratory"/>
            <person name="Steindorff A."/>
            <person name="Hensen N."/>
            <person name="Bonometti L."/>
            <person name="Westerberg I."/>
            <person name="Brannstrom I.O."/>
            <person name="Guillou S."/>
            <person name="Cros-Aarteil S."/>
            <person name="Calhoun S."/>
            <person name="Haridas S."/>
            <person name="Kuo A."/>
            <person name="Mondo S."/>
            <person name="Pangilinan J."/>
            <person name="Riley R."/>
            <person name="Labutti K."/>
            <person name="Andreopoulos B."/>
            <person name="Lipzen A."/>
            <person name="Chen C."/>
            <person name="Yanf M."/>
            <person name="Daum C."/>
            <person name="Ng V."/>
            <person name="Clum A."/>
            <person name="Ohm R."/>
            <person name="Martin F."/>
            <person name="Silar P."/>
            <person name="Natvig D."/>
            <person name="Lalanne C."/>
            <person name="Gautier V."/>
            <person name="Ament-Velasquez S.L."/>
            <person name="Kruys A."/>
            <person name="Hutchinson M.I."/>
            <person name="Powell A.J."/>
            <person name="Barry K."/>
            <person name="Miller A.N."/>
            <person name="Grigoriev I.V."/>
            <person name="Debuchy R."/>
            <person name="Gladieux P."/>
            <person name="Thoren M.H."/>
            <person name="Johannesson H."/>
        </authorList>
    </citation>
    <scope>NUCLEOTIDE SEQUENCE</scope>
    <source>
        <strain evidence="2">CBS 359.72</strain>
    </source>
</reference>
<feature type="compositionally biased region" description="Low complexity" evidence="1">
    <location>
        <begin position="69"/>
        <end position="78"/>
    </location>
</feature>
<evidence type="ECO:0000313" key="2">
    <source>
        <dbReference type="EMBL" id="KAK4251694.1"/>
    </source>
</evidence>
<proteinExistence type="predicted"/>
<feature type="region of interest" description="Disordered" evidence="1">
    <location>
        <begin position="53"/>
        <end position="78"/>
    </location>
</feature>
<accession>A0AAN7D0T2</accession>
<comment type="caution">
    <text evidence="2">The sequence shown here is derived from an EMBL/GenBank/DDBJ whole genome shotgun (WGS) entry which is preliminary data.</text>
</comment>
<reference evidence="2" key="1">
    <citation type="journal article" date="2023" name="Mol. Phylogenet. Evol.">
        <title>Genome-scale phylogeny and comparative genomics of the fungal order Sordariales.</title>
        <authorList>
            <person name="Hensen N."/>
            <person name="Bonometti L."/>
            <person name="Westerberg I."/>
            <person name="Brannstrom I.O."/>
            <person name="Guillou S."/>
            <person name="Cros-Aarteil S."/>
            <person name="Calhoun S."/>
            <person name="Haridas S."/>
            <person name="Kuo A."/>
            <person name="Mondo S."/>
            <person name="Pangilinan J."/>
            <person name="Riley R."/>
            <person name="LaButti K."/>
            <person name="Andreopoulos B."/>
            <person name="Lipzen A."/>
            <person name="Chen C."/>
            <person name="Yan M."/>
            <person name="Daum C."/>
            <person name="Ng V."/>
            <person name="Clum A."/>
            <person name="Steindorff A."/>
            <person name="Ohm R.A."/>
            <person name="Martin F."/>
            <person name="Silar P."/>
            <person name="Natvig D.O."/>
            <person name="Lalanne C."/>
            <person name="Gautier V."/>
            <person name="Ament-Velasquez S.L."/>
            <person name="Kruys A."/>
            <person name="Hutchinson M.I."/>
            <person name="Powell A.J."/>
            <person name="Barry K."/>
            <person name="Miller A.N."/>
            <person name="Grigoriev I.V."/>
            <person name="Debuchy R."/>
            <person name="Gladieux P."/>
            <person name="Hiltunen Thoren M."/>
            <person name="Johannesson H."/>
        </authorList>
    </citation>
    <scope>NUCLEOTIDE SEQUENCE</scope>
    <source>
        <strain evidence="2">CBS 359.72</strain>
    </source>
</reference>
<feature type="compositionally biased region" description="Acidic residues" evidence="1">
    <location>
        <begin position="114"/>
        <end position="130"/>
    </location>
</feature>
<dbReference type="AlphaFoldDB" id="A0AAN7D0T2"/>
<name>A0AAN7D0T2_9PEZI</name>
<sequence>MKQQPRIICPSSTPLSTTIIKMTRSHKFNDKDHAGLADGTVLPQEPLPKYFAKHGFPDADPKKTKKNGAGRANWGNAGDEVMDEYFNFHNARRRSNSSSLSSNIENLKTKFEINEPEPVFEENMGPEEEEGKTVSSSSVSSVDDNKSN</sequence>
<gene>
    <name evidence="2" type="ORF">C7999DRAFT_27771</name>
</gene>
<dbReference type="Proteomes" id="UP001303647">
    <property type="component" value="Unassembled WGS sequence"/>
</dbReference>
<evidence type="ECO:0008006" key="4">
    <source>
        <dbReference type="Google" id="ProtNLM"/>
    </source>
</evidence>
<evidence type="ECO:0000313" key="3">
    <source>
        <dbReference type="Proteomes" id="UP001303647"/>
    </source>
</evidence>